<dbReference type="CDD" id="cd00302">
    <property type="entry name" value="cytochrome_P450"/>
    <property type="match status" value="1"/>
</dbReference>
<dbReference type="GO" id="GO:0016705">
    <property type="term" value="F:oxidoreductase activity, acting on paired donors, with incorporation or reduction of molecular oxygen"/>
    <property type="evidence" value="ECO:0007669"/>
    <property type="project" value="InterPro"/>
</dbReference>
<keyword evidence="4" id="KW-0560">Oxidoreductase</keyword>
<dbReference type="VEuPathDB" id="FungiDB:RhiirA1_514202"/>
<keyword evidence="2 3" id="KW-0408">Iron</keyword>
<keyword evidence="1 3" id="KW-0479">Metal-binding</keyword>
<feature type="binding site" description="axial binding residue" evidence="3">
    <location>
        <position position="491"/>
    </location>
    <ligand>
        <name>heme</name>
        <dbReference type="ChEBI" id="CHEBI:30413"/>
    </ligand>
    <ligandPart>
        <name>Fe</name>
        <dbReference type="ChEBI" id="CHEBI:18248"/>
    </ligandPart>
</feature>
<dbReference type="PRINTS" id="PR00463">
    <property type="entry name" value="EP450I"/>
</dbReference>
<name>A0A2I1HBD1_9GLOM</name>
<dbReference type="GO" id="GO:0020037">
    <property type="term" value="F:heme binding"/>
    <property type="evidence" value="ECO:0007669"/>
    <property type="project" value="InterPro"/>
</dbReference>
<reference evidence="6 7" key="1">
    <citation type="submission" date="2015-10" db="EMBL/GenBank/DDBJ databases">
        <title>Genome analyses suggest a sexual origin of heterokaryosis in a supposedly ancient asexual fungus.</title>
        <authorList>
            <person name="Ropars J."/>
            <person name="Sedzielewska K."/>
            <person name="Noel J."/>
            <person name="Charron P."/>
            <person name="Farinelli L."/>
            <person name="Marton T."/>
            <person name="Kruger M."/>
            <person name="Pelin A."/>
            <person name="Brachmann A."/>
            <person name="Corradi N."/>
        </authorList>
    </citation>
    <scope>NUCLEOTIDE SEQUENCE [LARGE SCALE GENOMIC DNA]</scope>
    <source>
        <strain evidence="6 7">A4</strain>
    </source>
</reference>
<organism evidence="6 7">
    <name type="scientific">Rhizophagus irregularis</name>
    <dbReference type="NCBI Taxonomy" id="588596"/>
    <lineage>
        <taxon>Eukaryota</taxon>
        <taxon>Fungi</taxon>
        <taxon>Fungi incertae sedis</taxon>
        <taxon>Mucoromycota</taxon>
        <taxon>Glomeromycotina</taxon>
        <taxon>Glomeromycetes</taxon>
        <taxon>Glomerales</taxon>
        <taxon>Glomeraceae</taxon>
        <taxon>Rhizophagus</taxon>
    </lineage>
</organism>
<keyword evidence="5" id="KW-0812">Transmembrane</keyword>
<proteinExistence type="inferred from homology"/>
<keyword evidence="4" id="KW-0503">Monooxygenase</keyword>
<dbReference type="Proteomes" id="UP000234323">
    <property type="component" value="Unassembled WGS sequence"/>
</dbReference>
<dbReference type="InterPro" id="IPR002401">
    <property type="entry name" value="Cyt_P450_E_grp-I"/>
</dbReference>
<evidence type="ECO:0000256" key="1">
    <source>
        <dbReference type="ARBA" id="ARBA00022723"/>
    </source>
</evidence>
<sequence>MNFKLLENFEINDYILLLSTILITHVAYYYYSYFTRINPLPGPFPFPFIGNLPQIYWLFNGDSRKFYNYCYEKYGDIHEIYSTYSNFANVRSIVLCRSDYLENFLSEKSTHWMRLPNCKGPEELGIEGKGVVFNTNFKSWIRNRHFFSQAILSPKFANEAIHWTNVLFIELESYWDKLFFKEEIIKENKNILNISQWFNHYSTDLIIKLLTGERSYLMTTYFNTFIDEKPDNPSEIIEDSVKLVQALNKHITGYSIFYIISPFLRHYIPFFKNKADDILQNMGFLNQVMSTIIKRRRKEIEDIPLNEPLPHDMLTSMIIKNTFRDVNYIEAGEVARSMTETEIRFSLLEGILGGNYKNANMFSFIIYYILKNPDVKKKMIEEIDKIFQGDKIRPITKDDFYNLNYCEAIVKEVARIIPIMRSFARCIDKTDEIAGYKWPADTLFRINIDAIHYNKNYWEEPDKFNPDRWMVEGFESKKYSFIMFGGGLRLCPGRKLAMIELIFACVELLVEIKPRN</sequence>
<evidence type="ECO:0000313" key="7">
    <source>
        <dbReference type="Proteomes" id="UP000234323"/>
    </source>
</evidence>
<dbReference type="PANTHER" id="PTHR24301:SF2">
    <property type="entry name" value="THROMBOXANE-A SYNTHASE"/>
    <property type="match status" value="1"/>
</dbReference>
<accession>A0A2I1HBD1</accession>
<dbReference type="InterPro" id="IPR036396">
    <property type="entry name" value="Cyt_P450_sf"/>
</dbReference>
<evidence type="ECO:0000256" key="5">
    <source>
        <dbReference type="SAM" id="Phobius"/>
    </source>
</evidence>
<comment type="similarity">
    <text evidence="4">Belongs to the cytochrome P450 family.</text>
</comment>
<evidence type="ECO:0000256" key="4">
    <source>
        <dbReference type="RuleBase" id="RU000461"/>
    </source>
</evidence>
<gene>
    <name evidence="6" type="ORF">RhiirA4_476221</name>
</gene>
<keyword evidence="5" id="KW-0472">Membrane</keyword>
<dbReference type="EMBL" id="LLXI01002079">
    <property type="protein sequence ID" value="PKY56145.1"/>
    <property type="molecule type" value="Genomic_DNA"/>
</dbReference>
<dbReference type="VEuPathDB" id="FungiDB:RhiirFUN_026880"/>
<keyword evidence="3 4" id="KW-0349">Heme</keyword>
<dbReference type="PRINTS" id="PR00385">
    <property type="entry name" value="P450"/>
</dbReference>
<keyword evidence="7" id="KW-1185">Reference proteome</keyword>
<evidence type="ECO:0000256" key="3">
    <source>
        <dbReference type="PIRSR" id="PIRSR602401-1"/>
    </source>
</evidence>
<dbReference type="GO" id="GO:0005506">
    <property type="term" value="F:iron ion binding"/>
    <property type="evidence" value="ECO:0007669"/>
    <property type="project" value="InterPro"/>
</dbReference>
<dbReference type="PANTHER" id="PTHR24301">
    <property type="entry name" value="THROMBOXANE-A SYNTHASE"/>
    <property type="match status" value="1"/>
</dbReference>
<dbReference type="SUPFAM" id="SSF48264">
    <property type="entry name" value="Cytochrome P450"/>
    <property type="match status" value="1"/>
</dbReference>
<dbReference type="Gene3D" id="1.10.630.10">
    <property type="entry name" value="Cytochrome P450"/>
    <property type="match status" value="1"/>
</dbReference>
<dbReference type="InterPro" id="IPR001128">
    <property type="entry name" value="Cyt_P450"/>
</dbReference>
<evidence type="ECO:0000313" key="6">
    <source>
        <dbReference type="EMBL" id="PKY56145.1"/>
    </source>
</evidence>
<dbReference type="VEuPathDB" id="FungiDB:FUN_001144"/>
<dbReference type="AlphaFoldDB" id="A0A2I1HBD1"/>
<dbReference type="InterPro" id="IPR017972">
    <property type="entry name" value="Cyt_P450_CS"/>
</dbReference>
<evidence type="ECO:0000256" key="2">
    <source>
        <dbReference type="ARBA" id="ARBA00023004"/>
    </source>
</evidence>
<dbReference type="PROSITE" id="PS00086">
    <property type="entry name" value="CYTOCHROME_P450"/>
    <property type="match status" value="1"/>
</dbReference>
<comment type="cofactor">
    <cofactor evidence="3">
        <name>heme</name>
        <dbReference type="ChEBI" id="CHEBI:30413"/>
    </cofactor>
</comment>
<feature type="transmembrane region" description="Helical" evidence="5">
    <location>
        <begin position="12"/>
        <end position="31"/>
    </location>
</feature>
<dbReference type="GO" id="GO:0004497">
    <property type="term" value="F:monooxygenase activity"/>
    <property type="evidence" value="ECO:0007669"/>
    <property type="project" value="UniProtKB-KW"/>
</dbReference>
<comment type="caution">
    <text evidence="6">The sequence shown here is derived from an EMBL/GenBank/DDBJ whole genome shotgun (WGS) entry which is preliminary data.</text>
</comment>
<keyword evidence="5" id="KW-1133">Transmembrane helix</keyword>
<dbReference type="Pfam" id="PF00067">
    <property type="entry name" value="p450"/>
    <property type="match status" value="1"/>
</dbReference>
<protein>
    <submittedName>
        <fullName evidence="6">Cytochrome P450</fullName>
    </submittedName>
</protein>